<feature type="compositionally biased region" description="Low complexity" evidence="1">
    <location>
        <begin position="650"/>
        <end position="700"/>
    </location>
</feature>
<feature type="transmembrane region" description="Helical" evidence="2">
    <location>
        <begin position="39"/>
        <end position="59"/>
    </location>
</feature>
<protein>
    <recommendedName>
        <fullName evidence="5">HD domain-containing protein</fullName>
    </recommendedName>
</protein>
<feature type="compositionally biased region" description="Basic and acidic residues" evidence="1">
    <location>
        <begin position="486"/>
        <end position="505"/>
    </location>
</feature>
<dbReference type="RefSeq" id="WP_059928193.1">
    <property type="nucleotide sequence ID" value="NZ_LPBG01000117.1"/>
</dbReference>
<feature type="region of interest" description="Disordered" evidence="1">
    <location>
        <begin position="645"/>
        <end position="741"/>
    </location>
</feature>
<feature type="region of interest" description="Disordered" evidence="1">
    <location>
        <begin position="777"/>
        <end position="810"/>
    </location>
</feature>
<keyword evidence="2" id="KW-0472">Membrane</keyword>
<dbReference type="Proteomes" id="UP000056453">
    <property type="component" value="Unassembled WGS sequence"/>
</dbReference>
<name>A0AAW3MXN7_9BURK</name>
<accession>A0AAW3MXN7</accession>
<comment type="caution">
    <text evidence="3">The sequence shown here is derived from an EMBL/GenBank/DDBJ whole genome shotgun (WGS) entry which is preliminary data.</text>
</comment>
<feature type="transmembrane region" description="Helical" evidence="2">
    <location>
        <begin position="65"/>
        <end position="86"/>
    </location>
</feature>
<feature type="compositionally biased region" description="Low complexity" evidence="1">
    <location>
        <begin position="578"/>
        <end position="590"/>
    </location>
</feature>
<feature type="compositionally biased region" description="Basic and acidic residues" evidence="1">
    <location>
        <begin position="785"/>
        <end position="795"/>
    </location>
</feature>
<dbReference type="Gene3D" id="1.10.3210.10">
    <property type="entry name" value="Hypothetical protein af1432"/>
    <property type="match status" value="1"/>
</dbReference>
<evidence type="ECO:0000256" key="1">
    <source>
        <dbReference type="SAM" id="MobiDB-lite"/>
    </source>
</evidence>
<feature type="transmembrane region" description="Helical" evidence="2">
    <location>
        <begin position="14"/>
        <end position="32"/>
    </location>
</feature>
<evidence type="ECO:0000313" key="3">
    <source>
        <dbReference type="EMBL" id="KVP97757.1"/>
    </source>
</evidence>
<dbReference type="SUPFAM" id="SSF109604">
    <property type="entry name" value="HD-domain/PDEase-like"/>
    <property type="match status" value="1"/>
</dbReference>
<dbReference type="EMBL" id="LPBJ01000047">
    <property type="protein sequence ID" value="KVP97757.1"/>
    <property type="molecule type" value="Genomic_DNA"/>
</dbReference>
<feature type="region of interest" description="Disordered" evidence="1">
    <location>
        <begin position="525"/>
        <end position="592"/>
    </location>
</feature>
<evidence type="ECO:0008006" key="5">
    <source>
        <dbReference type="Google" id="ProtNLM"/>
    </source>
</evidence>
<keyword evidence="4" id="KW-1185">Reference proteome</keyword>
<proteinExistence type="predicted"/>
<evidence type="ECO:0000313" key="4">
    <source>
        <dbReference type="Proteomes" id="UP000056453"/>
    </source>
</evidence>
<keyword evidence="2" id="KW-1133">Transmembrane helix</keyword>
<sequence length="810" mass="86624">MITSLSTSLMRVTLFWYIVGALVLFVGDPAWAEALYQRLMVYPWIPVLEMHGLGTAAAVQWRLLVYWTVPMLMLWGVSMGIGALVAEVKCQLGLRKQRLNLKPTGTFWNVTVPAYSLGALPRATTPKLSGQSVTLGGVGAAAKGKNAARVELQGAMKEAVKMLTPAERQLAEELLQLLLQAPDHYAGLGHGVGLLEHTLNVVTEAAAKVTPEFRMPLLAALSHDIGKLITFQPDGKGGWKRKGLHSRESARIIATLPAFQELPELHQRALLLAVKYDHAPNKMPELRGEREACTLAMRTISALSQADRKATADEKERHLERLQPEDLLWKDFVDFLREAPVVQRGKKGVANQVNNPPDSPYLFLYEAPWRDAAVRRLPAEVAAALDLTRRDAGKMAKYTRILVERLRKEGLLVETYSAKDTDGAAHELKVSDTNPLWDIQSGTGEKAVVLRGILVLKADDLWKKLNYRISVKSPFPVQILAPNADADGRVNEAPRANREEPRTPDVSDGLKLADVDSTDAMAALGLTSEPADDVAKASKPKTRARGGFRSAPVSTPADDAMFGLKTEAEAAKEPAPAPAVQEPAAAPAAPTDQGEVLDQEALEMMAELAAAMGGDAPAEAPVGEGSSSMALDNALAYLTLGDASDDHPTAEASDAGTSATSSVTTASDADVSSPPASVEPEAAAPVADAKPAKPMSAPAKPAKDDKSKDAAKQPAAEKAENAPAPAVDTTAESPAELSRAEKREGLAIADAAAVAQYPGLKLGDKYYTEHSRAVQAGLKKPGSRYKGDNREKALDLTEGGPRRGRRRLTS</sequence>
<feature type="compositionally biased region" description="Basic and acidic residues" evidence="1">
    <location>
        <begin position="701"/>
        <end position="720"/>
    </location>
</feature>
<gene>
    <name evidence="3" type="ORF">WJ96_04095</name>
</gene>
<organism evidence="3 4">
    <name type="scientific">Burkholderia ubonensis</name>
    <dbReference type="NCBI Taxonomy" id="101571"/>
    <lineage>
        <taxon>Bacteria</taxon>
        <taxon>Pseudomonadati</taxon>
        <taxon>Pseudomonadota</taxon>
        <taxon>Betaproteobacteria</taxon>
        <taxon>Burkholderiales</taxon>
        <taxon>Burkholderiaceae</taxon>
        <taxon>Burkholderia</taxon>
        <taxon>Burkholderia cepacia complex</taxon>
    </lineage>
</organism>
<keyword evidence="2" id="KW-0812">Transmembrane</keyword>
<dbReference type="AlphaFoldDB" id="A0AAW3MXN7"/>
<reference evidence="3 4" key="1">
    <citation type="submission" date="2015-11" db="EMBL/GenBank/DDBJ databases">
        <title>Expanding the genomic diversity of Burkholderia species for the development of highly accurate diagnostics.</title>
        <authorList>
            <person name="Sahl J."/>
            <person name="Keim P."/>
            <person name="Wagner D."/>
        </authorList>
    </citation>
    <scope>NUCLEOTIDE SEQUENCE [LARGE SCALE GENOMIC DNA]</scope>
    <source>
        <strain evidence="3 4">MSMB1808WGS</strain>
    </source>
</reference>
<evidence type="ECO:0000256" key="2">
    <source>
        <dbReference type="SAM" id="Phobius"/>
    </source>
</evidence>
<feature type="region of interest" description="Disordered" evidence="1">
    <location>
        <begin position="486"/>
        <end position="511"/>
    </location>
</feature>